<proteinExistence type="predicted"/>
<protein>
    <submittedName>
        <fullName evidence="2">Uncharacterized protein</fullName>
    </submittedName>
</protein>
<evidence type="ECO:0000256" key="1">
    <source>
        <dbReference type="SAM" id="MobiDB-lite"/>
    </source>
</evidence>
<keyword evidence="3" id="KW-1185">Reference proteome</keyword>
<reference evidence="2 3" key="1">
    <citation type="submission" date="2019-05" db="EMBL/GenBank/DDBJ databases">
        <title>Another draft genome of Portunus trituberculatus and its Hox gene families provides insights of decapod evolution.</title>
        <authorList>
            <person name="Jeong J.-H."/>
            <person name="Song I."/>
            <person name="Kim S."/>
            <person name="Choi T."/>
            <person name="Kim D."/>
            <person name="Ryu S."/>
            <person name="Kim W."/>
        </authorList>
    </citation>
    <scope>NUCLEOTIDE SEQUENCE [LARGE SCALE GENOMIC DNA]</scope>
    <source>
        <tissue evidence="2">Muscle</tissue>
    </source>
</reference>
<gene>
    <name evidence="2" type="ORF">E2C01_077631</name>
</gene>
<accession>A0A5B7IGI4</accession>
<dbReference type="EMBL" id="VSRR010061127">
    <property type="protein sequence ID" value="MPC82942.1"/>
    <property type="molecule type" value="Genomic_DNA"/>
</dbReference>
<dbReference type="AlphaFoldDB" id="A0A5B7IGI4"/>
<evidence type="ECO:0000313" key="2">
    <source>
        <dbReference type="EMBL" id="MPC82942.1"/>
    </source>
</evidence>
<organism evidence="2 3">
    <name type="scientific">Portunus trituberculatus</name>
    <name type="common">Swimming crab</name>
    <name type="synonym">Neptunus trituberculatus</name>
    <dbReference type="NCBI Taxonomy" id="210409"/>
    <lineage>
        <taxon>Eukaryota</taxon>
        <taxon>Metazoa</taxon>
        <taxon>Ecdysozoa</taxon>
        <taxon>Arthropoda</taxon>
        <taxon>Crustacea</taxon>
        <taxon>Multicrustacea</taxon>
        <taxon>Malacostraca</taxon>
        <taxon>Eumalacostraca</taxon>
        <taxon>Eucarida</taxon>
        <taxon>Decapoda</taxon>
        <taxon>Pleocyemata</taxon>
        <taxon>Brachyura</taxon>
        <taxon>Eubrachyura</taxon>
        <taxon>Portunoidea</taxon>
        <taxon>Portunidae</taxon>
        <taxon>Portuninae</taxon>
        <taxon>Portunus</taxon>
    </lineage>
</organism>
<dbReference type="Proteomes" id="UP000324222">
    <property type="component" value="Unassembled WGS sequence"/>
</dbReference>
<sequence>MVPLYHGGLENHVPLSRHCHSTIQPSSHRLHHPTIQPLP</sequence>
<comment type="caution">
    <text evidence="2">The sequence shown here is derived from an EMBL/GenBank/DDBJ whole genome shotgun (WGS) entry which is preliminary data.</text>
</comment>
<feature type="region of interest" description="Disordered" evidence="1">
    <location>
        <begin position="19"/>
        <end position="39"/>
    </location>
</feature>
<evidence type="ECO:0000313" key="3">
    <source>
        <dbReference type="Proteomes" id="UP000324222"/>
    </source>
</evidence>
<name>A0A5B7IGI4_PORTR</name>